<evidence type="ECO:0000256" key="8">
    <source>
        <dbReference type="SAM" id="Phobius"/>
    </source>
</evidence>
<dbReference type="Proteomes" id="UP000293764">
    <property type="component" value="Unassembled WGS sequence"/>
</dbReference>
<evidence type="ECO:0000256" key="6">
    <source>
        <dbReference type="SAM" id="Coils"/>
    </source>
</evidence>
<dbReference type="Pfam" id="PF06081">
    <property type="entry name" value="ArAE_1"/>
    <property type="match status" value="1"/>
</dbReference>
<feature type="region of interest" description="Disordered" evidence="7">
    <location>
        <begin position="1"/>
        <end position="27"/>
    </location>
</feature>
<feature type="transmembrane region" description="Helical" evidence="8">
    <location>
        <begin position="131"/>
        <end position="164"/>
    </location>
</feature>
<feature type="compositionally biased region" description="Basic residues" evidence="7">
    <location>
        <begin position="1"/>
        <end position="15"/>
    </location>
</feature>
<evidence type="ECO:0000256" key="5">
    <source>
        <dbReference type="ARBA" id="ARBA00023136"/>
    </source>
</evidence>
<keyword evidence="5 8" id="KW-0472">Membrane</keyword>
<evidence type="ECO:0000313" key="10">
    <source>
        <dbReference type="Proteomes" id="UP000293764"/>
    </source>
</evidence>
<accession>A0A4Q5MUV0</accession>
<feature type="transmembrane region" description="Helical" evidence="8">
    <location>
        <begin position="103"/>
        <end position="119"/>
    </location>
</feature>
<comment type="caution">
    <text evidence="9">The sequence shown here is derived from an EMBL/GenBank/DDBJ whole genome shotgun (WGS) entry which is preliminary data.</text>
</comment>
<evidence type="ECO:0000256" key="4">
    <source>
        <dbReference type="ARBA" id="ARBA00022989"/>
    </source>
</evidence>
<keyword evidence="2" id="KW-1003">Cell membrane</keyword>
<keyword evidence="3 8" id="KW-0812">Transmembrane</keyword>
<feature type="coiled-coil region" evidence="6">
    <location>
        <begin position="282"/>
        <end position="309"/>
    </location>
</feature>
<gene>
    <name evidence="9" type="ORF">EUA98_19315</name>
</gene>
<dbReference type="OrthoDB" id="3579456at2"/>
<dbReference type="AlphaFoldDB" id="A0A4Q5MUV0"/>
<evidence type="ECO:0008006" key="11">
    <source>
        <dbReference type="Google" id="ProtNLM"/>
    </source>
</evidence>
<proteinExistence type="predicted"/>
<keyword evidence="4 8" id="KW-1133">Transmembrane helix</keyword>
<keyword evidence="6" id="KW-0175">Coiled coil</keyword>
<protein>
    <recommendedName>
        <fullName evidence="11">FUSC family protein</fullName>
    </recommendedName>
</protein>
<keyword evidence="10" id="KW-1185">Reference proteome</keyword>
<feature type="transmembrane region" description="Helical" evidence="8">
    <location>
        <begin position="196"/>
        <end position="217"/>
    </location>
</feature>
<sequence>MRRSWGRSWRTRSRLRTPPGSTGSSCCSRSCSRSSASRWPPGRSVVVVAESLTQVPGGLGRRALVVSGTVRDARVQLALKGAFAAAVAWFVAARLLPDDVATYAYYAPLGAVIAIHPTVHRSMTEAGRNVAGIVLGASIALLTEAVLGVSVLTVALVVAVGILAAGMRWLGSQGAWVPTAALLTLVVGSSNQQNYVLAYSGLTLMGAVLAVGVNLLLPALPLQRSARSLADLRDTLASELDALGDSYCPPADSTSRTERSSHRHLDHLLGEMRCAVRESGEAADANRRARNQRETLRGLHRQAQALEQLGFLVQDLGLLLDDHDAVGGSLGSAPQVRLPAAQALRALASAVRAVTGGRSDADLTARAVDAVDHLAATLRAHPPDAVSHPDLLVTGTW</sequence>
<reference evidence="9 10" key="1">
    <citation type="submission" date="2019-01" db="EMBL/GenBank/DDBJ databases">
        <title>Novel species of Cellulomonas.</title>
        <authorList>
            <person name="Liu Q."/>
            <person name="Xin Y.-H."/>
        </authorList>
    </citation>
    <scope>NUCLEOTIDE SEQUENCE [LARGE SCALE GENOMIC DNA]</scope>
    <source>
        <strain evidence="9 10">HLT2-17</strain>
    </source>
</reference>
<name>A0A4Q5MUV0_9MICO</name>
<dbReference type="EMBL" id="SDWW01000091">
    <property type="protein sequence ID" value="RYV49342.1"/>
    <property type="molecule type" value="Genomic_DNA"/>
</dbReference>
<dbReference type="InterPro" id="IPR010343">
    <property type="entry name" value="ArAE_1"/>
</dbReference>
<evidence type="ECO:0000256" key="1">
    <source>
        <dbReference type="ARBA" id="ARBA00004651"/>
    </source>
</evidence>
<feature type="transmembrane region" description="Helical" evidence="8">
    <location>
        <begin position="77"/>
        <end position="97"/>
    </location>
</feature>
<comment type="subcellular location">
    <subcellularLocation>
        <location evidence="1">Cell membrane</location>
        <topology evidence="1">Multi-pass membrane protein</topology>
    </subcellularLocation>
</comment>
<evidence type="ECO:0000256" key="3">
    <source>
        <dbReference type="ARBA" id="ARBA00022692"/>
    </source>
</evidence>
<dbReference type="GO" id="GO:0005886">
    <property type="term" value="C:plasma membrane"/>
    <property type="evidence" value="ECO:0007669"/>
    <property type="project" value="UniProtKB-SubCell"/>
</dbReference>
<evidence type="ECO:0000256" key="2">
    <source>
        <dbReference type="ARBA" id="ARBA00022475"/>
    </source>
</evidence>
<organism evidence="9 10">
    <name type="scientific">Pengzhenrongella frigida</name>
    <dbReference type="NCBI Taxonomy" id="1259133"/>
    <lineage>
        <taxon>Bacteria</taxon>
        <taxon>Bacillati</taxon>
        <taxon>Actinomycetota</taxon>
        <taxon>Actinomycetes</taxon>
        <taxon>Micrococcales</taxon>
        <taxon>Pengzhenrongella</taxon>
    </lineage>
</organism>
<evidence type="ECO:0000256" key="7">
    <source>
        <dbReference type="SAM" id="MobiDB-lite"/>
    </source>
</evidence>
<evidence type="ECO:0000313" key="9">
    <source>
        <dbReference type="EMBL" id="RYV49342.1"/>
    </source>
</evidence>